<comment type="caution">
    <text evidence="3">The sequence shown here is derived from an EMBL/GenBank/DDBJ whole genome shotgun (WGS) entry which is preliminary data.</text>
</comment>
<dbReference type="PROSITE" id="PS01137">
    <property type="entry name" value="TATD_1"/>
    <property type="match status" value="1"/>
</dbReference>
<dbReference type="InterPro" id="IPR018228">
    <property type="entry name" value="DNase_TatD-rel_CS"/>
</dbReference>
<dbReference type="PANTHER" id="PTHR47176:SF1">
    <property type="entry name" value="OS04G0577500 PROTEIN"/>
    <property type="match status" value="1"/>
</dbReference>
<dbReference type="EMBL" id="JASOOE010000007">
    <property type="protein sequence ID" value="MDK7187290.1"/>
    <property type="molecule type" value="Genomic_DNA"/>
</dbReference>
<dbReference type="InterPro" id="IPR032466">
    <property type="entry name" value="Metal_Hydrolase"/>
</dbReference>
<name>A0AAJ1Q683_9LACT</name>
<feature type="binding site" evidence="2">
    <location>
        <position position="9"/>
    </location>
    <ligand>
        <name>a divalent metal cation</name>
        <dbReference type="ChEBI" id="CHEBI:60240"/>
        <label>1</label>
    </ligand>
</feature>
<evidence type="ECO:0000313" key="3">
    <source>
        <dbReference type="EMBL" id="MDK7187290.1"/>
    </source>
</evidence>
<dbReference type="Pfam" id="PF01026">
    <property type="entry name" value="TatD_DNase"/>
    <property type="match status" value="1"/>
</dbReference>
<keyword evidence="1 3" id="KW-0378">Hydrolase</keyword>
<dbReference type="PANTHER" id="PTHR47176">
    <property type="entry name" value="OSJNBA0020J04.13 PROTEIN"/>
    <property type="match status" value="1"/>
</dbReference>
<feature type="binding site" evidence="2">
    <location>
        <position position="7"/>
    </location>
    <ligand>
        <name>a divalent metal cation</name>
        <dbReference type="ChEBI" id="CHEBI:60240"/>
        <label>1</label>
    </ligand>
</feature>
<feature type="binding site" evidence="2">
    <location>
        <position position="212"/>
    </location>
    <ligand>
        <name>a divalent metal cation</name>
        <dbReference type="ChEBI" id="CHEBI:60240"/>
        <label>1</label>
    </ligand>
</feature>
<sequence>MVLLDSHYHLDYLQDLTQRQAFIDQVHRQGIGLVAQTVLPSQFPALVQSLAQAPSQAVQASLGFHPWWIQSESQAQEELAIFEDLLSRSCQAIIGEIGLDYAPKRLDQAPKDLQLAVLKQILLAIKGLDGPAILSVHTVRSASDFLDLLDQVDLDGGVHRVILHRFNGTSDELTRHIRRGGYLSVHPSHFTRKKGRAYLRQVPADRLLLETDAPTEAMSLSSDQELDRLVQAEVQSLEEIVTVLSDLRQTDMRAQIQANQVEVYGDGWSSIEKE</sequence>
<dbReference type="AlphaFoldDB" id="A0AAJ1Q683"/>
<organism evidence="3 4">
    <name type="scientific">Facklamia hominis</name>
    <dbReference type="NCBI Taxonomy" id="178214"/>
    <lineage>
        <taxon>Bacteria</taxon>
        <taxon>Bacillati</taxon>
        <taxon>Bacillota</taxon>
        <taxon>Bacilli</taxon>
        <taxon>Lactobacillales</taxon>
        <taxon>Aerococcaceae</taxon>
        <taxon>Facklamia</taxon>
    </lineage>
</organism>
<evidence type="ECO:0000256" key="1">
    <source>
        <dbReference type="ARBA" id="ARBA00022801"/>
    </source>
</evidence>
<feature type="binding site" evidence="2">
    <location>
        <position position="96"/>
    </location>
    <ligand>
        <name>a divalent metal cation</name>
        <dbReference type="ChEBI" id="CHEBI:60240"/>
        <label>1</label>
    </ligand>
</feature>
<evidence type="ECO:0000256" key="2">
    <source>
        <dbReference type="PIRSR" id="PIRSR005902-1"/>
    </source>
</evidence>
<dbReference type="InterPro" id="IPR001130">
    <property type="entry name" value="TatD-like"/>
</dbReference>
<protein>
    <submittedName>
        <fullName evidence="3">TatD family hydrolase</fullName>
    </submittedName>
</protein>
<feature type="binding site" evidence="2">
    <location>
        <position position="137"/>
    </location>
    <ligand>
        <name>a divalent metal cation</name>
        <dbReference type="ChEBI" id="CHEBI:60240"/>
        <label>2</label>
    </ligand>
</feature>
<accession>A0AAJ1Q683</accession>
<proteinExistence type="predicted"/>
<dbReference type="RefSeq" id="WP_285065735.1">
    <property type="nucleotide sequence ID" value="NZ_JASOOE010000007.1"/>
</dbReference>
<reference evidence="3" key="1">
    <citation type="submission" date="2023-05" db="EMBL/GenBank/DDBJ databases">
        <title>Cataloging the Phylogenetic Diversity of Human Bladder Bacteria.</title>
        <authorList>
            <person name="Du J."/>
        </authorList>
    </citation>
    <scope>NUCLEOTIDE SEQUENCE</scope>
    <source>
        <strain evidence="3">UMB1231</strain>
    </source>
</reference>
<dbReference type="Proteomes" id="UP001229251">
    <property type="component" value="Unassembled WGS sequence"/>
</dbReference>
<gene>
    <name evidence="3" type="ORF">QP433_04785</name>
</gene>
<feature type="binding site" evidence="2">
    <location>
        <position position="164"/>
    </location>
    <ligand>
        <name>a divalent metal cation</name>
        <dbReference type="ChEBI" id="CHEBI:60240"/>
        <label>2</label>
    </ligand>
</feature>
<dbReference type="GO" id="GO:0016788">
    <property type="term" value="F:hydrolase activity, acting on ester bonds"/>
    <property type="evidence" value="ECO:0007669"/>
    <property type="project" value="InterPro"/>
</dbReference>
<dbReference type="SUPFAM" id="SSF51556">
    <property type="entry name" value="Metallo-dependent hydrolases"/>
    <property type="match status" value="1"/>
</dbReference>
<dbReference type="GO" id="GO:0046872">
    <property type="term" value="F:metal ion binding"/>
    <property type="evidence" value="ECO:0007669"/>
    <property type="project" value="UniProtKB-KW"/>
</dbReference>
<dbReference type="PIRSF" id="PIRSF005902">
    <property type="entry name" value="DNase_TatD"/>
    <property type="match status" value="1"/>
</dbReference>
<keyword evidence="2" id="KW-0479">Metal-binding</keyword>
<dbReference type="Gene3D" id="3.20.20.140">
    <property type="entry name" value="Metal-dependent hydrolases"/>
    <property type="match status" value="1"/>
</dbReference>
<evidence type="ECO:0000313" key="4">
    <source>
        <dbReference type="Proteomes" id="UP001229251"/>
    </source>
</evidence>